<dbReference type="Pfam" id="PF04471">
    <property type="entry name" value="Mrr_cat"/>
    <property type="match status" value="2"/>
</dbReference>
<keyword evidence="2" id="KW-0255">Endonuclease</keyword>
<dbReference type="GO" id="GO:0004519">
    <property type="term" value="F:endonuclease activity"/>
    <property type="evidence" value="ECO:0007669"/>
    <property type="project" value="UniProtKB-KW"/>
</dbReference>
<evidence type="ECO:0000313" key="3">
    <source>
        <dbReference type="Proteomes" id="UP001073122"/>
    </source>
</evidence>
<dbReference type="RefSeq" id="WP_267265967.1">
    <property type="nucleotide sequence ID" value="NZ_JAOVZW010000013.1"/>
</dbReference>
<dbReference type="InterPro" id="IPR052906">
    <property type="entry name" value="Type_IV_Methyl-Rstrct_Enzyme"/>
</dbReference>
<dbReference type="PANTHER" id="PTHR30015:SF7">
    <property type="entry name" value="TYPE IV METHYL-DIRECTED RESTRICTION ENZYME ECOKMRR"/>
    <property type="match status" value="1"/>
</dbReference>
<comment type="caution">
    <text evidence="2">The sequence shown here is derived from an EMBL/GenBank/DDBJ whole genome shotgun (WGS) entry which is preliminary data.</text>
</comment>
<dbReference type="SUPFAM" id="SSF52980">
    <property type="entry name" value="Restriction endonuclease-like"/>
    <property type="match status" value="2"/>
</dbReference>
<accession>A0ABT3XT76</accession>
<sequence length="320" mass="36807">MMTPTKKDELIRDILVLENSITSPRDDREICFTFHQAISKLLSNDGFTTILNPSPDTSKFDFICTKQDSKERICISLQNSAKSVNEDRVHERVSFAFNYPYDRLILFAPKGFTSACYRFVNITDPLKVELLTLDDLKSWTSRIEIESNQGFLEYEDIIKVVSKTFIEKIAEDSNFLLKLEWRDLEKMIAELFEGLAFDVKLTAPSKDGGKDLIVEINKKGNAKKYLVEIKHWKSKKKVGQKYVKEFLKVICNEKSESGLLLSTYGFTSNALEGLTEFERKSIRFGDEEKIISLCKTYLKVKSGIWTPLNDLQGIFLEQTL</sequence>
<reference evidence="2" key="1">
    <citation type="submission" date="2022-10" db="EMBL/GenBank/DDBJ databases">
        <title>Chryseobacterium sp. nov., a novel bacterial species.</title>
        <authorList>
            <person name="Cao Y."/>
        </authorList>
    </citation>
    <scope>NUCLEOTIDE SEQUENCE</scope>
    <source>
        <strain evidence="2">CCTCC AB2015118</strain>
    </source>
</reference>
<proteinExistence type="predicted"/>
<dbReference type="InterPro" id="IPR011335">
    <property type="entry name" value="Restrct_endonuc-II-like"/>
</dbReference>
<evidence type="ECO:0000313" key="2">
    <source>
        <dbReference type="EMBL" id="MCX8524683.1"/>
    </source>
</evidence>
<evidence type="ECO:0000259" key="1">
    <source>
        <dbReference type="Pfam" id="PF04471"/>
    </source>
</evidence>
<dbReference type="InterPro" id="IPR007560">
    <property type="entry name" value="Restrct_endonuc_IV_Mrr"/>
</dbReference>
<dbReference type="EMBL" id="JAOVZW010000013">
    <property type="protein sequence ID" value="MCX8524683.1"/>
    <property type="molecule type" value="Genomic_DNA"/>
</dbReference>
<feature type="domain" description="Restriction endonuclease type IV Mrr" evidence="1">
    <location>
        <begin position="177"/>
        <end position="294"/>
    </location>
</feature>
<feature type="domain" description="Restriction endonuclease type IV Mrr" evidence="1">
    <location>
        <begin position="33"/>
        <end position="139"/>
    </location>
</feature>
<organism evidence="2 3">
    <name type="scientific">Chryseobacterium formosus</name>
    <dbReference type="NCBI Taxonomy" id="1537363"/>
    <lineage>
        <taxon>Bacteria</taxon>
        <taxon>Pseudomonadati</taxon>
        <taxon>Bacteroidota</taxon>
        <taxon>Flavobacteriia</taxon>
        <taxon>Flavobacteriales</taxon>
        <taxon>Weeksellaceae</taxon>
        <taxon>Chryseobacterium group</taxon>
        <taxon>Chryseobacterium</taxon>
    </lineage>
</organism>
<dbReference type="PANTHER" id="PTHR30015">
    <property type="entry name" value="MRR RESTRICTION SYSTEM PROTEIN"/>
    <property type="match status" value="1"/>
</dbReference>
<keyword evidence="2" id="KW-0540">Nuclease</keyword>
<keyword evidence="3" id="KW-1185">Reference proteome</keyword>
<keyword evidence="2" id="KW-0378">Hydrolase</keyword>
<protein>
    <submittedName>
        <fullName evidence="2">Restriction endonuclease</fullName>
    </submittedName>
</protein>
<dbReference type="Proteomes" id="UP001073122">
    <property type="component" value="Unassembled WGS sequence"/>
</dbReference>
<name>A0ABT3XT76_9FLAO</name>
<dbReference type="Gene3D" id="3.40.1350.10">
    <property type="match status" value="1"/>
</dbReference>
<gene>
    <name evidence="2" type="ORF">OF897_12240</name>
</gene>
<dbReference type="InterPro" id="IPR011856">
    <property type="entry name" value="tRNA_endonuc-like_dom_sf"/>
</dbReference>